<dbReference type="EMBL" id="VSSQ01034250">
    <property type="protein sequence ID" value="MPM86136.1"/>
    <property type="molecule type" value="Genomic_DNA"/>
</dbReference>
<protein>
    <recommendedName>
        <fullName evidence="1">Aminotransferase class V domain-containing protein</fullName>
    </recommendedName>
</protein>
<dbReference type="InterPro" id="IPR000192">
    <property type="entry name" value="Aminotrans_V_dom"/>
</dbReference>
<proteinExistence type="predicted"/>
<evidence type="ECO:0000259" key="1">
    <source>
        <dbReference type="Pfam" id="PF00266"/>
    </source>
</evidence>
<organism evidence="2">
    <name type="scientific">bioreactor metagenome</name>
    <dbReference type="NCBI Taxonomy" id="1076179"/>
    <lineage>
        <taxon>unclassified sequences</taxon>
        <taxon>metagenomes</taxon>
        <taxon>ecological metagenomes</taxon>
    </lineage>
</organism>
<comment type="caution">
    <text evidence="2">The sequence shown here is derived from an EMBL/GenBank/DDBJ whole genome shotgun (WGS) entry which is preliminary data.</text>
</comment>
<accession>A0A645D9P3</accession>
<dbReference type="InterPro" id="IPR015422">
    <property type="entry name" value="PyrdxlP-dep_Trfase_small"/>
</dbReference>
<evidence type="ECO:0000313" key="2">
    <source>
        <dbReference type="EMBL" id="MPM86136.1"/>
    </source>
</evidence>
<dbReference type="InterPro" id="IPR015424">
    <property type="entry name" value="PyrdxlP-dep_Trfase"/>
</dbReference>
<dbReference type="Pfam" id="PF00266">
    <property type="entry name" value="Aminotran_5"/>
    <property type="match status" value="1"/>
</dbReference>
<reference evidence="2" key="1">
    <citation type="submission" date="2019-08" db="EMBL/GenBank/DDBJ databases">
        <authorList>
            <person name="Kucharzyk K."/>
            <person name="Murdoch R.W."/>
            <person name="Higgins S."/>
            <person name="Loffler F."/>
        </authorList>
    </citation>
    <scope>NUCLEOTIDE SEQUENCE</scope>
</reference>
<feature type="domain" description="Aminotransferase class V" evidence="1">
    <location>
        <begin position="2"/>
        <end position="50"/>
    </location>
</feature>
<name>A0A645D9P3_9ZZZZ</name>
<dbReference type="SUPFAM" id="SSF53383">
    <property type="entry name" value="PLP-dependent transferases"/>
    <property type="match status" value="1"/>
</dbReference>
<gene>
    <name evidence="2" type="ORF">SDC9_133219</name>
</gene>
<dbReference type="Gene3D" id="3.90.1150.10">
    <property type="entry name" value="Aspartate Aminotransferase, domain 1"/>
    <property type="match status" value="1"/>
</dbReference>
<sequence>MGNALADAGFAVRAGMHCAPLAHRTAGTIDSGTVRLSFSVFNREEEVDLLLKALPEILERLSK</sequence>
<dbReference type="AlphaFoldDB" id="A0A645D9P3"/>